<dbReference type="GeneID" id="54467414"/>
<keyword evidence="3" id="KW-0274">FAD</keyword>
<sequence length="640" mass="72014">MPSKTLPQYQGLPPHTNRSGYTVPDITYKSPANRRMRVITIGAGFSGILLAYKFQKSLQNVEHVIYEKNGEVGGAWLENRYPNCACDVPAHSYVYNFALNPHWPELFSKADHIWKYLDRVCRVFGLRKYMRFNHKVIKAVWNEETGKWNVDIEKTYADDFTEVIHDQCDVLLQASGVLNNPITPHIEGIETFKGKVIHTALWPDEYGPEQWKGTRVAIIGAGSSSVQATPGMQPFVDHLDIFIRSNTWLSNPRSIRPMKTVYDAEEQAALEKDLGALVDKARENEFFVNLRWASMFKDRPESKVMYEKSAEAMEQILAEPRLIENLVPEFGVGCRRTSPGIAFMEALKQPNVDVHFTPVVKITPDGPVRADGTTTKVDALICATGFDTSFRPHFPIIGQEGVSLADKFTPHPDGYLGVSAPGFPNYLMFFGPSWPIFDGSVTESLSAVGDLAIKMIQKIQAENIRSMAPRQDVTDAFNEHTQTMLGGTVWADTCSGWYHDKNGRVTAIWPGSALHFQSVIREPRWEDFEIKHMSKHNMWEYLGLGFTERERDEKADKAPYMKKEFLDEKFYDYAAFPDYEGPAPTRESAKATREQRSEGSSNGPVNGGVEKKAVNGGFADAEVDHVEVDGKVRLQEGLSA</sequence>
<evidence type="ECO:0000256" key="2">
    <source>
        <dbReference type="ARBA" id="ARBA00022630"/>
    </source>
</evidence>
<dbReference type="GO" id="GO:0050661">
    <property type="term" value="F:NADP binding"/>
    <property type="evidence" value="ECO:0007669"/>
    <property type="project" value="InterPro"/>
</dbReference>
<evidence type="ECO:0000256" key="5">
    <source>
        <dbReference type="SAM" id="MobiDB-lite"/>
    </source>
</evidence>
<accession>A0A6A6YKW1</accession>
<dbReference type="GO" id="GO:0004499">
    <property type="term" value="F:N,N-dimethylaniline monooxygenase activity"/>
    <property type="evidence" value="ECO:0007669"/>
    <property type="project" value="InterPro"/>
</dbReference>
<dbReference type="Gene3D" id="3.50.50.60">
    <property type="entry name" value="FAD/NAD(P)-binding domain"/>
    <property type="match status" value="2"/>
</dbReference>
<dbReference type="InterPro" id="IPR020946">
    <property type="entry name" value="Flavin_mOase-like"/>
</dbReference>
<keyword evidence="7" id="KW-1185">Reference proteome</keyword>
<evidence type="ECO:0000313" key="6">
    <source>
        <dbReference type="EMBL" id="KAF2809189.1"/>
    </source>
</evidence>
<dbReference type="PANTHER" id="PTHR42877:SF1">
    <property type="entry name" value="FAD-BINDING MONOOXYGENASE STCW"/>
    <property type="match status" value="1"/>
</dbReference>
<evidence type="ECO:0000313" key="7">
    <source>
        <dbReference type="Proteomes" id="UP000504636"/>
    </source>
</evidence>
<proteinExistence type="inferred from homology"/>
<feature type="region of interest" description="Disordered" evidence="5">
    <location>
        <begin position="581"/>
        <end position="613"/>
    </location>
</feature>
<dbReference type="Proteomes" id="UP000504636">
    <property type="component" value="Unplaced"/>
</dbReference>
<evidence type="ECO:0000256" key="4">
    <source>
        <dbReference type="ARBA" id="ARBA00023002"/>
    </source>
</evidence>
<reference evidence="8" key="3">
    <citation type="submission" date="2025-04" db="UniProtKB">
        <authorList>
            <consortium name="RefSeq"/>
        </authorList>
    </citation>
    <scope>IDENTIFICATION</scope>
    <source>
        <strain evidence="8">CBS 304.34</strain>
    </source>
</reference>
<protein>
    <submittedName>
        <fullName evidence="6 8">Flavin-binding monooxygenase</fullName>
    </submittedName>
</protein>
<organism evidence="6">
    <name type="scientific">Mytilinidion resinicola</name>
    <dbReference type="NCBI Taxonomy" id="574789"/>
    <lineage>
        <taxon>Eukaryota</taxon>
        <taxon>Fungi</taxon>
        <taxon>Dikarya</taxon>
        <taxon>Ascomycota</taxon>
        <taxon>Pezizomycotina</taxon>
        <taxon>Dothideomycetes</taxon>
        <taxon>Pleosporomycetidae</taxon>
        <taxon>Mytilinidiales</taxon>
        <taxon>Mytilinidiaceae</taxon>
        <taxon>Mytilinidion</taxon>
    </lineage>
</organism>
<keyword evidence="4" id="KW-0560">Oxidoreductase</keyword>
<reference evidence="8" key="2">
    <citation type="submission" date="2020-04" db="EMBL/GenBank/DDBJ databases">
        <authorList>
            <consortium name="NCBI Genome Project"/>
        </authorList>
    </citation>
    <scope>NUCLEOTIDE SEQUENCE</scope>
    <source>
        <strain evidence="8">CBS 304.34</strain>
    </source>
</reference>
<dbReference type="EMBL" id="MU003702">
    <property type="protein sequence ID" value="KAF2809189.1"/>
    <property type="molecule type" value="Genomic_DNA"/>
</dbReference>
<dbReference type="InterPro" id="IPR036188">
    <property type="entry name" value="FAD/NAD-bd_sf"/>
</dbReference>
<evidence type="ECO:0000256" key="3">
    <source>
        <dbReference type="ARBA" id="ARBA00022827"/>
    </source>
</evidence>
<gene>
    <name evidence="6 8" type="ORF">BDZ99DRAFT_533851</name>
</gene>
<dbReference type="RefSeq" id="XP_033576153.1">
    <property type="nucleotide sequence ID" value="XM_033726521.1"/>
</dbReference>
<dbReference type="SUPFAM" id="SSF51905">
    <property type="entry name" value="FAD/NAD(P)-binding domain"/>
    <property type="match status" value="1"/>
</dbReference>
<comment type="similarity">
    <text evidence="1">Belongs to the FAD-binding monooxygenase family.</text>
</comment>
<keyword evidence="6 8" id="KW-0503">Monooxygenase</keyword>
<keyword evidence="2" id="KW-0285">Flavoprotein</keyword>
<dbReference type="AlphaFoldDB" id="A0A6A6YKW1"/>
<dbReference type="Pfam" id="PF00743">
    <property type="entry name" value="FMO-like"/>
    <property type="match status" value="1"/>
</dbReference>
<dbReference type="InterPro" id="IPR051209">
    <property type="entry name" value="FAD-bind_Monooxygenase_sf"/>
</dbReference>
<name>A0A6A6YKW1_9PEZI</name>
<evidence type="ECO:0000313" key="8">
    <source>
        <dbReference type="RefSeq" id="XP_033576153.1"/>
    </source>
</evidence>
<feature type="compositionally biased region" description="Basic and acidic residues" evidence="5">
    <location>
        <begin position="587"/>
        <end position="597"/>
    </location>
</feature>
<dbReference type="PANTHER" id="PTHR42877">
    <property type="entry name" value="L-ORNITHINE N(5)-MONOOXYGENASE-RELATED"/>
    <property type="match status" value="1"/>
</dbReference>
<dbReference type="GO" id="GO:0050660">
    <property type="term" value="F:flavin adenine dinucleotide binding"/>
    <property type="evidence" value="ECO:0007669"/>
    <property type="project" value="InterPro"/>
</dbReference>
<reference evidence="6 8" key="1">
    <citation type="journal article" date="2020" name="Stud. Mycol.">
        <title>101 Dothideomycetes genomes: a test case for predicting lifestyles and emergence of pathogens.</title>
        <authorList>
            <person name="Haridas S."/>
            <person name="Albert R."/>
            <person name="Binder M."/>
            <person name="Bloem J."/>
            <person name="Labutti K."/>
            <person name="Salamov A."/>
            <person name="Andreopoulos B."/>
            <person name="Baker S."/>
            <person name="Barry K."/>
            <person name="Bills G."/>
            <person name="Bluhm B."/>
            <person name="Cannon C."/>
            <person name="Castanera R."/>
            <person name="Culley D."/>
            <person name="Daum C."/>
            <person name="Ezra D."/>
            <person name="Gonzalez J."/>
            <person name="Henrissat B."/>
            <person name="Kuo A."/>
            <person name="Liang C."/>
            <person name="Lipzen A."/>
            <person name="Lutzoni F."/>
            <person name="Magnuson J."/>
            <person name="Mondo S."/>
            <person name="Nolan M."/>
            <person name="Ohm R."/>
            <person name="Pangilinan J."/>
            <person name="Park H.-J."/>
            <person name="Ramirez L."/>
            <person name="Alfaro M."/>
            <person name="Sun H."/>
            <person name="Tritt A."/>
            <person name="Yoshinaga Y."/>
            <person name="Zwiers L.-H."/>
            <person name="Turgeon B."/>
            <person name="Goodwin S."/>
            <person name="Spatafora J."/>
            <person name="Crous P."/>
            <person name="Grigoriev I."/>
        </authorList>
    </citation>
    <scope>NUCLEOTIDE SEQUENCE</scope>
    <source>
        <strain evidence="6 8">CBS 304.34</strain>
    </source>
</reference>
<feature type="region of interest" description="Disordered" evidence="5">
    <location>
        <begin position="1"/>
        <end position="24"/>
    </location>
</feature>
<evidence type="ECO:0000256" key="1">
    <source>
        <dbReference type="ARBA" id="ARBA00010139"/>
    </source>
</evidence>
<dbReference type="OrthoDB" id="74360at2759"/>